<dbReference type="InterPro" id="IPR011009">
    <property type="entry name" value="Kinase-like_dom_sf"/>
</dbReference>
<name>A0AA88SLW2_9ASTE</name>
<dbReference type="GO" id="GO:0005524">
    <property type="term" value="F:ATP binding"/>
    <property type="evidence" value="ECO:0007669"/>
    <property type="project" value="UniProtKB-UniRule"/>
</dbReference>
<keyword evidence="4 7" id="KW-0067">ATP-binding</keyword>
<sequence>MKKATDDFKESRILGRGGNGTVYKGMLPDGSIVAVKKSNIVGENQLGQFINEVLILSQINHRNIVKLLGCCLEYDVPLLVYEYISNGTLFYHLHNEGRDSTLSWTSRLRVAGEVAGALAYLHSCASTAIFHRDIKPGNILLDENYRAVLSDFGLSRLVPLSETHLTTMVGGTFGYLDPDYFRSGQFSDKSDVYAFGVVLVELLTLRKVGSSNSSDEGLVIHFQSSMKQNFLLEILEEVVLCEAREEEILEVAKLAKRCLKRNPKKRPSMKEVAAGLYRLRRIISEPALTSTTV</sequence>
<keyword evidence="2 7" id="KW-0547">Nucleotide-binding</keyword>
<comment type="catalytic activity">
    <reaction evidence="5">
        <text>L-seryl-[protein] + ATP = O-phospho-L-seryl-[protein] + ADP + H(+)</text>
        <dbReference type="Rhea" id="RHEA:17989"/>
        <dbReference type="Rhea" id="RHEA-COMP:9863"/>
        <dbReference type="Rhea" id="RHEA-COMP:11604"/>
        <dbReference type="ChEBI" id="CHEBI:15378"/>
        <dbReference type="ChEBI" id="CHEBI:29999"/>
        <dbReference type="ChEBI" id="CHEBI:30616"/>
        <dbReference type="ChEBI" id="CHEBI:83421"/>
        <dbReference type="ChEBI" id="CHEBI:456216"/>
    </reaction>
</comment>
<keyword evidence="1" id="KW-0808">Transferase</keyword>
<dbReference type="PROSITE" id="PS50011">
    <property type="entry name" value="PROTEIN_KINASE_DOM"/>
    <property type="match status" value="1"/>
</dbReference>
<feature type="domain" description="Protein kinase" evidence="9">
    <location>
        <begin position="8"/>
        <end position="288"/>
    </location>
</feature>
<dbReference type="AlphaFoldDB" id="A0AA88SLW2"/>
<gene>
    <name evidence="10" type="ORF">RJ640_003643</name>
</gene>
<dbReference type="FunFam" id="3.30.200.20:FF:001332">
    <property type="entry name" value="Wall-associated receptor kinase-like 10"/>
    <property type="match status" value="1"/>
</dbReference>
<proteinExistence type="inferred from homology"/>
<evidence type="ECO:0000313" key="10">
    <source>
        <dbReference type="EMBL" id="KAK2994120.1"/>
    </source>
</evidence>
<dbReference type="Proteomes" id="UP001187471">
    <property type="component" value="Unassembled WGS sequence"/>
</dbReference>
<evidence type="ECO:0000256" key="5">
    <source>
        <dbReference type="ARBA" id="ARBA00047558"/>
    </source>
</evidence>
<dbReference type="PANTHER" id="PTHR27005">
    <property type="entry name" value="WALL-ASSOCIATED RECEPTOR KINASE-LIKE 21"/>
    <property type="match status" value="1"/>
</dbReference>
<dbReference type="InterPro" id="IPR008271">
    <property type="entry name" value="Ser/Thr_kinase_AS"/>
</dbReference>
<dbReference type="Pfam" id="PF00069">
    <property type="entry name" value="Pkinase"/>
    <property type="match status" value="1"/>
</dbReference>
<dbReference type="PROSITE" id="PS00107">
    <property type="entry name" value="PROTEIN_KINASE_ATP"/>
    <property type="match status" value="1"/>
</dbReference>
<dbReference type="EMBL" id="JAVXUO010000241">
    <property type="protein sequence ID" value="KAK2994120.1"/>
    <property type="molecule type" value="Genomic_DNA"/>
</dbReference>
<evidence type="ECO:0000256" key="3">
    <source>
        <dbReference type="ARBA" id="ARBA00022777"/>
    </source>
</evidence>
<dbReference type="SUPFAM" id="SSF56112">
    <property type="entry name" value="Protein kinase-like (PK-like)"/>
    <property type="match status" value="1"/>
</dbReference>
<keyword evidence="3" id="KW-0418">Kinase</keyword>
<dbReference type="GO" id="GO:0005886">
    <property type="term" value="C:plasma membrane"/>
    <property type="evidence" value="ECO:0007669"/>
    <property type="project" value="TreeGrafter"/>
</dbReference>
<comment type="similarity">
    <text evidence="8">Belongs to the protein kinase superfamily.</text>
</comment>
<protein>
    <recommendedName>
        <fullName evidence="9">Protein kinase domain-containing protein</fullName>
    </recommendedName>
</protein>
<dbReference type="InterPro" id="IPR017441">
    <property type="entry name" value="Protein_kinase_ATP_BS"/>
</dbReference>
<comment type="catalytic activity">
    <reaction evidence="6">
        <text>L-threonyl-[protein] + ATP = O-phospho-L-threonyl-[protein] + ADP + H(+)</text>
        <dbReference type="Rhea" id="RHEA:46608"/>
        <dbReference type="Rhea" id="RHEA-COMP:11060"/>
        <dbReference type="Rhea" id="RHEA-COMP:11605"/>
        <dbReference type="ChEBI" id="CHEBI:15378"/>
        <dbReference type="ChEBI" id="CHEBI:30013"/>
        <dbReference type="ChEBI" id="CHEBI:30616"/>
        <dbReference type="ChEBI" id="CHEBI:61977"/>
        <dbReference type="ChEBI" id="CHEBI:456216"/>
    </reaction>
</comment>
<keyword evidence="11" id="KW-1185">Reference proteome</keyword>
<evidence type="ECO:0000313" key="11">
    <source>
        <dbReference type="Proteomes" id="UP001187471"/>
    </source>
</evidence>
<evidence type="ECO:0000256" key="8">
    <source>
        <dbReference type="RuleBase" id="RU000304"/>
    </source>
</evidence>
<dbReference type="PROSITE" id="PS00108">
    <property type="entry name" value="PROTEIN_KINASE_ST"/>
    <property type="match status" value="1"/>
</dbReference>
<accession>A0AA88SLW2</accession>
<dbReference type="PANTHER" id="PTHR27005:SF353">
    <property type="entry name" value="WALL-ASSOCIATED RECEPTOR KINASE-LIKE 22"/>
    <property type="match status" value="1"/>
</dbReference>
<dbReference type="InterPro" id="IPR000719">
    <property type="entry name" value="Prot_kinase_dom"/>
</dbReference>
<organism evidence="10 11">
    <name type="scientific">Escallonia rubra</name>
    <dbReference type="NCBI Taxonomy" id="112253"/>
    <lineage>
        <taxon>Eukaryota</taxon>
        <taxon>Viridiplantae</taxon>
        <taxon>Streptophyta</taxon>
        <taxon>Embryophyta</taxon>
        <taxon>Tracheophyta</taxon>
        <taxon>Spermatophyta</taxon>
        <taxon>Magnoliopsida</taxon>
        <taxon>eudicotyledons</taxon>
        <taxon>Gunneridae</taxon>
        <taxon>Pentapetalae</taxon>
        <taxon>asterids</taxon>
        <taxon>campanulids</taxon>
        <taxon>Escalloniales</taxon>
        <taxon>Escalloniaceae</taxon>
        <taxon>Escallonia</taxon>
    </lineage>
</organism>
<evidence type="ECO:0000256" key="1">
    <source>
        <dbReference type="ARBA" id="ARBA00022679"/>
    </source>
</evidence>
<comment type="caution">
    <text evidence="10">The sequence shown here is derived from an EMBL/GenBank/DDBJ whole genome shotgun (WGS) entry which is preliminary data.</text>
</comment>
<dbReference type="Gene3D" id="3.30.200.20">
    <property type="entry name" value="Phosphorylase Kinase, domain 1"/>
    <property type="match status" value="1"/>
</dbReference>
<dbReference type="CDD" id="cd14066">
    <property type="entry name" value="STKc_IRAK"/>
    <property type="match status" value="1"/>
</dbReference>
<evidence type="ECO:0000256" key="7">
    <source>
        <dbReference type="PROSITE-ProRule" id="PRU10141"/>
    </source>
</evidence>
<keyword evidence="8" id="KW-0723">Serine/threonine-protein kinase</keyword>
<evidence type="ECO:0000259" key="9">
    <source>
        <dbReference type="PROSITE" id="PS50011"/>
    </source>
</evidence>
<dbReference type="PIRSF" id="PIRSF000654">
    <property type="entry name" value="Integrin-linked_kinase"/>
    <property type="match status" value="1"/>
</dbReference>
<evidence type="ECO:0000256" key="4">
    <source>
        <dbReference type="ARBA" id="ARBA00022840"/>
    </source>
</evidence>
<evidence type="ECO:0000256" key="6">
    <source>
        <dbReference type="ARBA" id="ARBA00047951"/>
    </source>
</evidence>
<dbReference type="Gene3D" id="1.10.510.10">
    <property type="entry name" value="Transferase(Phosphotransferase) domain 1"/>
    <property type="match status" value="1"/>
</dbReference>
<dbReference type="SMART" id="SM00220">
    <property type="entry name" value="S_TKc"/>
    <property type="match status" value="1"/>
</dbReference>
<dbReference type="GO" id="GO:0007166">
    <property type="term" value="P:cell surface receptor signaling pathway"/>
    <property type="evidence" value="ECO:0007669"/>
    <property type="project" value="InterPro"/>
</dbReference>
<dbReference type="InterPro" id="IPR045274">
    <property type="entry name" value="WAK-like"/>
</dbReference>
<dbReference type="FunFam" id="1.10.510.10:FF:000084">
    <property type="entry name" value="Wall-associated receptor kinase 2"/>
    <property type="match status" value="1"/>
</dbReference>
<evidence type="ECO:0000256" key="2">
    <source>
        <dbReference type="ARBA" id="ARBA00022741"/>
    </source>
</evidence>
<dbReference type="GO" id="GO:0004674">
    <property type="term" value="F:protein serine/threonine kinase activity"/>
    <property type="evidence" value="ECO:0007669"/>
    <property type="project" value="UniProtKB-KW"/>
</dbReference>
<feature type="binding site" evidence="7">
    <location>
        <position position="37"/>
    </location>
    <ligand>
        <name>ATP</name>
        <dbReference type="ChEBI" id="CHEBI:30616"/>
    </ligand>
</feature>
<reference evidence="10" key="1">
    <citation type="submission" date="2022-12" db="EMBL/GenBank/DDBJ databases">
        <title>Draft genome assemblies for two species of Escallonia (Escalloniales).</title>
        <authorList>
            <person name="Chanderbali A."/>
            <person name="Dervinis C."/>
            <person name="Anghel I."/>
            <person name="Soltis D."/>
            <person name="Soltis P."/>
            <person name="Zapata F."/>
        </authorList>
    </citation>
    <scope>NUCLEOTIDE SEQUENCE</scope>
    <source>
        <strain evidence="10">UCBG92.1500</strain>
        <tissue evidence="10">Leaf</tissue>
    </source>
</reference>